<dbReference type="InterPro" id="IPR030700">
    <property type="entry name" value="N-end_Aminoacyl_Trfase"/>
</dbReference>
<gene>
    <name evidence="4" type="primary">bpt</name>
    <name evidence="7" type="ORF">FHP88_11295</name>
</gene>
<dbReference type="InterPro" id="IPR007472">
    <property type="entry name" value="N-end_Aminoacyl_Trfase_C"/>
</dbReference>
<dbReference type="NCBIfam" id="NF002346">
    <property type="entry name" value="PRK01305.2-3"/>
    <property type="match status" value="1"/>
</dbReference>
<dbReference type="PIRSF" id="PIRSF037208">
    <property type="entry name" value="ATE_pro_prd"/>
    <property type="match status" value="1"/>
</dbReference>
<keyword evidence="8" id="KW-1185">Reference proteome</keyword>
<dbReference type="GO" id="GO:0071596">
    <property type="term" value="P:ubiquitin-dependent protein catabolic process via the N-end rule pathway"/>
    <property type="evidence" value="ECO:0007669"/>
    <property type="project" value="InterPro"/>
</dbReference>
<dbReference type="EMBL" id="VMNH01000013">
    <property type="protein sequence ID" value="TVO73462.1"/>
    <property type="molecule type" value="Genomic_DNA"/>
</dbReference>
<dbReference type="InterPro" id="IPR017138">
    <property type="entry name" value="Asp_Glu_LeuTrfase"/>
</dbReference>
<organism evidence="7 8">
    <name type="scientific">Sedimenticola selenatireducens</name>
    <dbReference type="NCBI Taxonomy" id="191960"/>
    <lineage>
        <taxon>Bacteria</taxon>
        <taxon>Pseudomonadati</taxon>
        <taxon>Pseudomonadota</taxon>
        <taxon>Gammaproteobacteria</taxon>
        <taxon>Chromatiales</taxon>
        <taxon>Sedimenticolaceae</taxon>
        <taxon>Sedimenticola</taxon>
    </lineage>
</organism>
<protein>
    <recommendedName>
        <fullName evidence="4">Aspartate/glutamate leucyltransferase</fullName>
        <ecNumber evidence="4">2.3.2.29</ecNumber>
    </recommendedName>
</protein>
<accession>A0A557S7R9</accession>
<dbReference type="GO" id="GO:0008914">
    <property type="term" value="F:leucyl-tRNA--protein transferase activity"/>
    <property type="evidence" value="ECO:0007669"/>
    <property type="project" value="UniProtKB-UniRule"/>
</dbReference>
<dbReference type="EC" id="2.3.2.29" evidence="4"/>
<evidence type="ECO:0000259" key="5">
    <source>
        <dbReference type="Pfam" id="PF04376"/>
    </source>
</evidence>
<comment type="catalytic activity">
    <reaction evidence="4">
        <text>N-terminal L-glutamyl-[protein] + L-leucyl-tRNA(Leu) = N-terminal L-leucyl-L-glutamyl-[protein] + tRNA(Leu) + H(+)</text>
        <dbReference type="Rhea" id="RHEA:50412"/>
        <dbReference type="Rhea" id="RHEA-COMP:9613"/>
        <dbReference type="Rhea" id="RHEA-COMP:9622"/>
        <dbReference type="Rhea" id="RHEA-COMP:12664"/>
        <dbReference type="Rhea" id="RHEA-COMP:12668"/>
        <dbReference type="ChEBI" id="CHEBI:15378"/>
        <dbReference type="ChEBI" id="CHEBI:64721"/>
        <dbReference type="ChEBI" id="CHEBI:78442"/>
        <dbReference type="ChEBI" id="CHEBI:78494"/>
        <dbReference type="ChEBI" id="CHEBI:133041"/>
        <dbReference type="EC" id="2.3.2.29"/>
    </reaction>
</comment>
<keyword evidence="2 4" id="KW-0808">Transferase</keyword>
<dbReference type="RefSeq" id="WP_144359185.1">
    <property type="nucleotide sequence ID" value="NZ_VMNH01000013.1"/>
</dbReference>
<comment type="caution">
    <text evidence="7">The sequence shown here is derived from an EMBL/GenBank/DDBJ whole genome shotgun (WGS) entry which is preliminary data.</text>
</comment>
<comment type="similarity">
    <text evidence="4">Belongs to the R-transferase family. Bpt subfamily.</text>
</comment>
<dbReference type="InterPro" id="IPR016181">
    <property type="entry name" value="Acyl_CoA_acyltransferase"/>
</dbReference>
<evidence type="ECO:0000256" key="1">
    <source>
        <dbReference type="ARBA" id="ARBA00022490"/>
    </source>
</evidence>
<sequence length="249" mass="29560">MNQQGSQPQRVMLYLSGDHPCSYLDAHIARTLFVDPNQAHRQALYNELIHQGFRRSGEMIYRPDCTSCQECISLRLDVDQFKPRRTQQRAWKRLKDNLQIVEQPAEYNPDHFTLFKQYVIHRHQEGEMADMTEIEYQNFISSQWSDSRIFAFHQKDELVAIAVTDLLRDGLSAVYTFFDPNLEFLSLGTFSLLWQIEECKRRNLPWLYLGYWIKGCKKMAYKNQFHPHEAFIDGLWVKNSINKPHQKII</sequence>
<comment type="subcellular location">
    <subcellularLocation>
        <location evidence="4">Cytoplasm</location>
    </subcellularLocation>
</comment>
<evidence type="ECO:0000259" key="6">
    <source>
        <dbReference type="Pfam" id="PF04377"/>
    </source>
</evidence>
<dbReference type="OrthoDB" id="9782022at2"/>
<dbReference type="PANTHER" id="PTHR21367">
    <property type="entry name" value="ARGININE-TRNA-PROTEIN TRANSFERASE 1"/>
    <property type="match status" value="1"/>
</dbReference>
<dbReference type="InterPro" id="IPR007471">
    <property type="entry name" value="N-end_Aminoacyl_Trfase_N"/>
</dbReference>
<evidence type="ECO:0000313" key="7">
    <source>
        <dbReference type="EMBL" id="TVO73462.1"/>
    </source>
</evidence>
<comment type="catalytic activity">
    <reaction evidence="4">
        <text>N-terminal L-aspartyl-[protein] + L-leucyl-tRNA(Leu) = N-terminal L-leucyl-L-aspartyl-[protein] + tRNA(Leu) + H(+)</text>
        <dbReference type="Rhea" id="RHEA:50420"/>
        <dbReference type="Rhea" id="RHEA-COMP:9613"/>
        <dbReference type="Rhea" id="RHEA-COMP:9622"/>
        <dbReference type="Rhea" id="RHEA-COMP:12669"/>
        <dbReference type="Rhea" id="RHEA-COMP:12674"/>
        <dbReference type="ChEBI" id="CHEBI:15378"/>
        <dbReference type="ChEBI" id="CHEBI:64720"/>
        <dbReference type="ChEBI" id="CHEBI:78442"/>
        <dbReference type="ChEBI" id="CHEBI:78494"/>
        <dbReference type="ChEBI" id="CHEBI:133042"/>
        <dbReference type="EC" id="2.3.2.29"/>
    </reaction>
</comment>
<comment type="function">
    <text evidence="4">Functions in the N-end rule pathway of protein degradation where it conjugates Leu from its aminoacyl-tRNA to the N-termini of proteins containing an N-terminal aspartate or glutamate.</text>
</comment>
<dbReference type="HAMAP" id="MF_00689">
    <property type="entry name" value="Bpt"/>
    <property type="match status" value="1"/>
</dbReference>
<keyword evidence="3 4" id="KW-0012">Acyltransferase</keyword>
<feature type="domain" description="N-end rule aminoacyl transferase C-terminal" evidence="6">
    <location>
        <begin position="111"/>
        <end position="231"/>
    </location>
</feature>
<feature type="domain" description="N-end aminoacyl transferase N-terminal" evidence="5">
    <location>
        <begin position="19"/>
        <end position="89"/>
    </location>
</feature>
<dbReference type="Proteomes" id="UP000316649">
    <property type="component" value="Unassembled WGS sequence"/>
</dbReference>
<keyword evidence="1 4" id="KW-0963">Cytoplasm</keyword>
<proteinExistence type="inferred from homology"/>
<dbReference type="PANTHER" id="PTHR21367:SF1">
    <property type="entry name" value="ARGINYL-TRNA--PROTEIN TRANSFERASE 1"/>
    <property type="match status" value="1"/>
</dbReference>
<evidence type="ECO:0000256" key="2">
    <source>
        <dbReference type="ARBA" id="ARBA00022679"/>
    </source>
</evidence>
<dbReference type="NCBIfam" id="NF002341">
    <property type="entry name" value="PRK01305.1-1"/>
    <property type="match status" value="1"/>
</dbReference>
<dbReference type="GO" id="GO:0004057">
    <property type="term" value="F:arginyl-tRNA--protein transferase activity"/>
    <property type="evidence" value="ECO:0007669"/>
    <property type="project" value="InterPro"/>
</dbReference>
<dbReference type="NCBIfam" id="NF002342">
    <property type="entry name" value="PRK01305.1-3"/>
    <property type="match status" value="1"/>
</dbReference>
<reference evidence="7 8" key="1">
    <citation type="submission" date="2019-07" db="EMBL/GenBank/DDBJ databases">
        <title>The pathways for chlorine oxyanion respiration interact through the shared metabolite chlorate.</title>
        <authorList>
            <person name="Barnum T.P."/>
            <person name="Cheng Y."/>
            <person name="Hill K.A."/>
            <person name="Lucas L.N."/>
            <person name="Carlson H.K."/>
            <person name="Coates J.D."/>
        </authorList>
    </citation>
    <scope>NUCLEOTIDE SEQUENCE [LARGE SCALE GENOMIC DNA]</scope>
    <source>
        <strain evidence="7 8">BK-1</strain>
    </source>
</reference>
<evidence type="ECO:0000256" key="3">
    <source>
        <dbReference type="ARBA" id="ARBA00023315"/>
    </source>
</evidence>
<dbReference type="Pfam" id="PF04377">
    <property type="entry name" value="ATE_C"/>
    <property type="match status" value="1"/>
</dbReference>
<dbReference type="Pfam" id="PF04376">
    <property type="entry name" value="ATE_N"/>
    <property type="match status" value="1"/>
</dbReference>
<dbReference type="GO" id="GO:0005737">
    <property type="term" value="C:cytoplasm"/>
    <property type="evidence" value="ECO:0007669"/>
    <property type="project" value="UniProtKB-SubCell"/>
</dbReference>
<dbReference type="AlphaFoldDB" id="A0A557S7R9"/>
<evidence type="ECO:0000313" key="8">
    <source>
        <dbReference type="Proteomes" id="UP000316649"/>
    </source>
</evidence>
<name>A0A557S7R9_9GAMM</name>
<evidence type="ECO:0000256" key="4">
    <source>
        <dbReference type="HAMAP-Rule" id="MF_00689"/>
    </source>
</evidence>
<dbReference type="SUPFAM" id="SSF55729">
    <property type="entry name" value="Acyl-CoA N-acyltransferases (Nat)"/>
    <property type="match status" value="1"/>
</dbReference>